<comment type="caution">
    <text evidence="1">The sequence shown here is derived from an EMBL/GenBank/DDBJ whole genome shotgun (WGS) entry which is preliminary data.</text>
</comment>
<reference evidence="1 2" key="1">
    <citation type="journal article" date="2021" name="Hortic Res">
        <title>High-quality reference genome and annotation aids understanding of berry development for evergreen blueberry (Vaccinium darrowii).</title>
        <authorList>
            <person name="Yu J."/>
            <person name="Hulse-Kemp A.M."/>
            <person name="Babiker E."/>
            <person name="Staton M."/>
        </authorList>
    </citation>
    <scope>NUCLEOTIDE SEQUENCE [LARGE SCALE GENOMIC DNA]</scope>
    <source>
        <strain evidence="2">cv. NJ 8807/NJ 8810</strain>
        <tissue evidence="1">Young leaf</tissue>
    </source>
</reference>
<organism evidence="1 2">
    <name type="scientific">Vaccinium darrowii</name>
    <dbReference type="NCBI Taxonomy" id="229202"/>
    <lineage>
        <taxon>Eukaryota</taxon>
        <taxon>Viridiplantae</taxon>
        <taxon>Streptophyta</taxon>
        <taxon>Embryophyta</taxon>
        <taxon>Tracheophyta</taxon>
        <taxon>Spermatophyta</taxon>
        <taxon>Magnoliopsida</taxon>
        <taxon>eudicotyledons</taxon>
        <taxon>Gunneridae</taxon>
        <taxon>Pentapetalae</taxon>
        <taxon>asterids</taxon>
        <taxon>Ericales</taxon>
        <taxon>Ericaceae</taxon>
        <taxon>Vaccinioideae</taxon>
        <taxon>Vaccinieae</taxon>
        <taxon>Vaccinium</taxon>
    </lineage>
</organism>
<accession>A0ACB7YDL5</accession>
<protein>
    <submittedName>
        <fullName evidence="1">Uncharacterized protein</fullName>
    </submittedName>
</protein>
<dbReference type="EMBL" id="CM037158">
    <property type="protein sequence ID" value="KAH7851491.1"/>
    <property type="molecule type" value="Genomic_DNA"/>
</dbReference>
<gene>
    <name evidence="1" type="ORF">Vadar_012458</name>
</gene>
<evidence type="ECO:0000313" key="1">
    <source>
        <dbReference type="EMBL" id="KAH7851491.1"/>
    </source>
</evidence>
<keyword evidence="2" id="KW-1185">Reference proteome</keyword>
<name>A0ACB7YDL5_9ERIC</name>
<proteinExistence type="predicted"/>
<evidence type="ECO:0000313" key="2">
    <source>
        <dbReference type="Proteomes" id="UP000828048"/>
    </source>
</evidence>
<sequence>MIKVKETHWVLRDEKSQLLLGTRRANRQQPALSSSVISSDSMHIGILAAAAHAAANNSPFTIFYNPRLPDETLASSPSLTSSPAAAAALSDGSPSPLSLFIPSPFTLSPSLPFAFSHRVFLSRSQPPRHDFSLFF</sequence>
<dbReference type="Proteomes" id="UP000828048">
    <property type="component" value="Chromosome 8"/>
</dbReference>